<reference evidence="1 2" key="1">
    <citation type="submission" date="2011-04" db="EMBL/GenBank/DDBJ databases">
        <title>The Genome Sequence of Dysgonomonas gadei ATCC BAA-286.</title>
        <authorList>
            <consortium name="The Broad Institute Genome Sequencing Platform"/>
            <person name="Earl A."/>
            <person name="Ward D."/>
            <person name="Feldgarden M."/>
            <person name="Gevers D."/>
            <person name="Pudlo N."/>
            <person name="Martens E."/>
            <person name="Allen-Vercoe E."/>
            <person name="Young S.K."/>
            <person name="Zeng Q."/>
            <person name="Gargeya S."/>
            <person name="Fitzgerald M."/>
            <person name="Haas B."/>
            <person name="Abouelleil A."/>
            <person name="Alvarado L."/>
            <person name="Arachchi H.M."/>
            <person name="Berlin A."/>
            <person name="Brown A."/>
            <person name="Chapman S.B."/>
            <person name="Chen Z."/>
            <person name="Dunbar C."/>
            <person name="Freedman E."/>
            <person name="Gearin G."/>
            <person name="Gellesch M."/>
            <person name="Goldberg J."/>
            <person name="Griggs A."/>
            <person name="Gujja S."/>
            <person name="Heiman D."/>
            <person name="Howarth C."/>
            <person name="Larson L."/>
            <person name="Lui A."/>
            <person name="MacDonald P.J.P."/>
            <person name="Mehta T."/>
            <person name="Montmayeur A."/>
            <person name="Murphy C."/>
            <person name="Neiman D."/>
            <person name="Pearson M."/>
            <person name="Priest M."/>
            <person name="Roberts A."/>
            <person name="Saif S."/>
            <person name="Shea T."/>
            <person name="Shenoy N."/>
            <person name="Sisk P."/>
            <person name="Stolte C."/>
            <person name="Sykes S."/>
            <person name="Yandava C."/>
            <person name="Wortman J."/>
            <person name="Nusbaum C."/>
            <person name="Birren B."/>
        </authorList>
    </citation>
    <scope>NUCLEOTIDE SEQUENCE [LARGE SCALE GENOMIC DNA]</scope>
    <source>
        <strain evidence="1 2">ATCC BAA-286</strain>
    </source>
</reference>
<dbReference type="EMBL" id="ADLV01000018">
    <property type="protein sequence ID" value="EGK02381.1"/>
    <property type="molecule type" value="Genomic_DNA"/>
</dbReference>
<comment type="caution">
    <text evidence="1">The sequence shown here is derived from an EMBL/GenBank/DDBJ whole genome shotgun (WGS) entry which is preliminary data.</text>
</comment>
<organism evidence="1 2">
    <name type="scientific">Dysgonomonas gadei ATCC BAA-286</name>
    <dbReference type="NCBI Taxonomy" id="742766"/>
    <lineage>
        <taxon>Bacteria</taxon>
        <taxon>Pseudomonadati</taxon>
        <taxon>Bacteroidota</taxon>
        <taxon>Bacteroidia</taxon>
        <taxon>Bacteroidales</taxon>
        <taxon>Dysgonomonadaceae</taxon>
        <taxon>Dysgonomonas</taxon>
    </lineage>
</organism>
<keyword evidence="2" id="KW-1185">Reference proteome</keyword>
<protein>
    <submittedName>
        <fullName evidence="1">Uncharacterized protein</fullName>
    </submittedName>
</protein>
<name>F5IX34_9BACT</name>
<gene>
    <name evidence="1" type="ORF">HMPREF9455_01651</name>
</gene>
<dbReference type="Proteomes" id="UP000004913">
    <property type="component" value="Unassembled WGS sequence"/>
</dbReference>
<evidence type="ECO:0000313" key="1">
    <source>
        <dbReference type="EMBL" id="EGK02381.1"/>
    </source>
</evidence>
<dbReference type="AlphaFoldDB" id="F5IX34"/>
<dbReference type="HOGENOM" id="CLU_185107_0_0_10"/>
<evidence type="ECO:0000313" key="2">
    <source>
        <dbReference type="Proteomes" id="UP000004913"/>
    </source>
</evidence>
<proteinExistence type="predicted"/>
<dbReference type="RefSeq" id="WP_006799166.1">
    <property type="nucleotide sequence ID" value="NZ_GL891981.1"/>
</dbReference>
<dbReference type="OrthoDB" id="997427at2"/>
<accession>F5IX34</accession>
<sequence length="87" mass="10178">MKRLVKAEFFNLLIDNSSVTNLKMQHAYEIFVIDVLTLNQTETDYRTIFRSLNLTRIEFQSLQAQILYEQGEKCPKISLLAESNFSD</sequence>
<dbReference type="STRING" id="742766.HMPREF9455_01651"/>